<keyword evidence="1" id="KW-0843">Virulence</keyword>
<dbReference type="PROSITE" id="PS50993">
    <property type="entry name" value="NIDOGEN_G2"/>
    <property type="match status" value="1"/>
</dbReference>
<comment type="caution">
    <text evidence="5">The sequence shown here is derived from an EMBL/GenBank/DDBJ whole genome shotgun (WGS) entry which is preliminary data.</text>
</comment>
<dbReference type="AlphaFoldDB" id="A0A117EE21"/>
<dbReference type="OrthoDB" id="6780533at2"/>
<name>A0A117EE21_STRSC</name>
<dbReference type="Pfam" id="PF06597">
    <property type="entry name" value="Clostridium_P47"/>
    <property type="match status" value="1"/>
</dbReference>
<proteinExistence type="inferred from homology"/>
<dbReference type="InterPro" id="IPR010567">
    <property type="entry name" value="OrfX2/OrfX3/P47"/>
</dbReference>
<reference evidence="6" key="3">
    <citation type="submission" date="2016-02" db="EMBL/GenBank/DDBJ databases">
        <title>Draft genome of pathogenic Streptomyces sp. in Japan.</title>
        <authorList>
            <person name="Tomihama T."/>
            <person name="Ikenaga M."/>
            <person name="Sakai M."/>
            <person name="Okubo T."/>
            <person name="Ikeda S."/>
        </authorList>
    </citation>
    <scope>NUCLEOTIDE SEQUENCE [LARGE SCALE GENOMIC DNA]</scope>
    <source>
        <strain evidence="6">S58</strain>
    </source>
</reference>
<evidence type="ECO:0000256" key="3">
    <source>
        <dbReference type="SAM" id="MobiDB-lite"/>
    </source>
</evidence>
<evidence type="ECO:0000256" key="1">
    <source>
        <dbReference type="ARBA" id="ARBA00023026"/>
    </source>
</evidence>
<evidence type="ECO:0000256" key="2">
    <source>
        <dbReference type="ARBA" id="ARBA00035010"/>
    </source>
</evidence>
<dbReference type="InterPro" id="IPR006311">
    <property type="entry name" value="TAT_signal"/>
</dbReference>
<organism evidence="5 6">
    <name type="scientific">Streptomyces scabiei</name>
    <dbReference type="NCBI Taxonomy" id="1930"/>
    <lineage>
        <taxon>Bacteria</taxon>
        <taxon>Bacillati</taxon>
        <taxon>Actinomycetota</taxon>
        <taxon>Actinomycetes</taxon>
        <taxon>Kitasatosporales</taxon>
        <taxon>Streptomycetaceae</taxon>
        <taxon>Streptomyces</taxon>
    </lineage>
</organism>
<reference evidence="5 6" key="2">
    <citation type="journal article" date="2016" name="Genome Announc.">
        <title>Draft Genome Sequences of Streptomyces scabiei S58, Streptomyces turgidiscabies T45, and Streptomyces acidiscabies a10, the Pathogens of Potato Common Scab, Isolated in Japan.</title>
        <authorList>
            <person name="Tomihama T."/>
            <person name="Nishi Y."/>
            <person name="Sakai M."/>
            <person name="Ikenaga M."/>
            <person name="Okubo T."/>
            <person name="Ikeda S."/>
        </authorList>
    </citation>
    <scope>NUCLEOTIDE SEQUENCE [LARGE SCALE GENOMIC DNA]</scope>
    <source>
        <strain evidence="5 6">S58</strain>
    </source>
</reference>
<dbReference type="Proteomes" id="UP000067448">
    <property type="component" value="Unassembled WGS sequence"/>
</dbReference>
<feature type="region of interest" description="Disordered" evidence="3">
    <location>
        <begin position="188"/>
        <end position="210"/>
    </location>
</feature>
<accession>A0A117EE21</accession>
<evidence type="ECO:0000313" key="6">
    <source>
        <dbReference type="Proteomes" id="UP000067448"/>
    </source>
</evidence>
<protein>
    <submittedName>
        <fullName evidence="5">Clostridium P-47 protein</fullName>
    </submittedName>
</protein>
<comment type="similarity">
    <text evidence="2">Belongs to the TULIP P47 family.</text>
</comment>
<dbReference type="EMBL" id="BCMM01000016">
    <property type="protein sequence ID" value="GAQ63335.1"/>
    <property type="molecule type" value="Genomic_DNA"/>
</dbReference>
<dbReference type="InterPro" id="IPR006605">
    <property type="entry name" value="G2_nidogen/fibulin_G2F"/>
</dbReference>
<evidence type="ECO:0000313" key="5">
    <source>
        <dbReference type="EMBL" id="GAQ63335.1"/>
    </source>
</evidence>
<gene>
    <name evidence="5" type="ORF">SsS58_03713</name>
</gene>
<dbReference type="PROSITE" id="PS51318">
    <property type="entry name" value="TAT"/>
    <property type="match status" value="1"/>
</dbReference>
<reference evidence="6" key="1">
    <citation type="submission" date="2015-11" db="EMBL/GenBank/DDBJ databases">
        <authorList>
            <consortium name="Cross-ministerial Strategic Innovation Promotion Program (SIP) consortium"/>
            <person name="Tomihama T."/>
            <person name="Ikenaga M."/>
            <person name="Sakai M."/>
            <person name="Okubo T."/>
            <person name="Ikeda S."/>
        </authorList>
    </citation>
    <scope>NUCLEOTIDE SEQUENCE [LARGE SCALE GENOMIC DNA]</scope>
    <source>
        <strain evidence="6">S58</strain>
    </source>
</reference>
<evidence type="ECO:0000259" key="4">
    <source>
        <dbReference type="PROSITE" id="PS50993"/>
    </source>
</evidence>
<feature type="domain" description="Nidogen G2 beta-barrel" evidence="4">
    <location>
        <begin position="458"/>
        <end position="557"/>
    </location>
</feature>
<sequence length="557" mass="58951">MDHSPLSRRGALAAAAGSAVALTVPATARAGTPAEKDGKALASVNTLLSKLPEDQRLRIVHTDKQPTRKELDERAARRKAFGDPYSTHGWDTVSAVRLSDVNRAIAKADAFPKNWGGKIPGSIFSSPIVASGGNFGTWATTLGGSGEFLTMQAPFEVELTVGESGPDQQTLTISKAVASLQVNLEVINPTPGSKNPHQLMVRRTPPDKTAPPVVVTSLSYTVSPPPPTPGPDPMLDGVLKELLEGWFAQNMDQFEHVFATANLSADGAGDLSWLQPTLTGYAIHDGMDASGKYTLDNSFLGMLNMTEKRALPATADNMVDGTAILSGQRAGLNISSERFMSKMVIPAMAASLKASTDTFKLLADNTIQCTSLDLPQITVDGDNYTPHVTNLHIYSEAAELYMDMDVTIHISPGIDAEISSKYSLSPQLTTVKGEQYVTYSGKLLNQQSSTVVAAWVQWTEAIAGMVVGCVGAGEFAAAETIFESVMVVVVSLVTEGIIAVMKVITELPAGKVPDGLPSIQTLLTNAAIPLQWASATEFVPAVASFDGGFQLGGDCFK</sequence>
<dbReference type="RefSeq" id="WP_059080962.1">
    <property type="nucleotide sequence ID" value="NZ_BCMM01000016.1"/>
</dbReference>